<sequence>MRGEEGGASMAASFELPRRRGLETQRIRLRPSARETLVVWLLGTVPNAGLARIARGTRRIFNRHLTDLIRD</sequence>
<proteinExistence type="predicted"/>
<accession>A0AAE9DK13</accession>
<organism evidence="1 2">
    <name type="scientific">Caenorhabditis briggsae</name>
    <dbReference type="NCBI Taxonomy" id="6238"/>
    <lineage>
        <taxon>Eukaryota</taxon>
        <taxon>Metazoa</taxon>
        <taxon>Ecdysozoa</taxon>
        <taxon>Nematoda</taxon>
        <taxon>Chromadorea</taxon>
        <taxon>Rhabditida</taxon>
        <taxon>Rhabditina</taxon>
        <taxon>Rhabditomorpha</taxon>
        <taxon>Rhabditoidea</taxon>
        <taxon>Rhabditidae</taxon>
        <taxon>Peloderinae</taxon>
        <taxon>Caenorhabditis</taxon>
    </lineage>
</organism>
<name>A0AAE9DK13_CAEBR</name>
<evidence type="ECO:0000313" key="1">
    <source>
        <dbReference type="EMBL" id="ULU06507.1"/>
    </source>
</evidence>
<dbReference type="AlphaFoldDB" id="A0AAE9DK13"/>
<reference evidence="1 2" key="1">
    <citation type="submission" date="2022-05" db="EMBL/GenBank/DDBJ databases">
        <title>Chromosome-level reference genomes for two strains of Caenorhabditis briggsae: an improved platform for comparative genomics.</title>
        <authorList>
            <person name="Stevens L."/>
            <person name="Andersen E.C."/>
        </authorList>
    </citation>
    <scope>NUCLEOTIDE SEQUENCE [LARGE SCALE GENOMIC DNA]</scope>
    <source>
        <strain evidence="1">QX1410_ONT</strain>
        <tissue evidence="1">Whole-organism</tissue>
    </source>
</reference>
<evidence type="ECO:0000313" key="2">
    <source>
        <dbReference type="Proteomes" id="UP000827892"/>
    </source>
</evidence>
<gene>
    <name evidence="1" type="ORF">L3Y34_018394</name>
</gene>
<dbReference type="EMBL" id="CP090892">
    <property type="protein sequence ID" value="ULU06507.1"/>
    <property type="molecule type" value="Genomic_DNA"/>
</dbReference>
<protein>
    <submittedName>
        <fullName evidence="1">Uncharacterized protein</fullName>
    </submittedName>
</protein>
<dbReference type="Proteomes" id="UP000827892">
    <property type="component" value="Chromosome II"/>
</dbReference>